<dbReference type="PROSITE" id="PS00387">
    <property type="entry name" value="PPASE"/>
    <property type="match status" value="1"/>
</dbReference>
<evidence type="ECO:0000313" key="10">
    <source>
        <dbReference type="Proteomes" id="UP001217963"/>
    </source>
</evidence>
<evidence type="ECO:0000313" key="9">
    <source>
        <dbReference type="Proteomes" id="UP001059546"/>
    </source>
</evidence>
<dbReference type="Gene3D" id="3.90.80.10">
    <property type="entry name" value="Inorganic pyrophosphatase"/>
    <property type="match status" value="1"/>
</dbReference>
<dbReference type="Proteomes" id="UP001059546">
    <property type="component" value="Chromosome X"/>
</dbReference>
<dbReference type="GO" id="GO:0006796">
    <property type="term" value="P:phosphate-containing compound metabolic process"/>
    <property type="evidence" value="ECO:0007669"/>
    <property type="project" value="InterPro"/>
</dbReference>
<dbReference type="SUPFAM" id="SSF50324">
    <property type="entry name" value="Inorganic pyrophosphatase"/>
    <property type="match status" value="1"/>
</dbReference>
<accession>A0A9Q9CC16</accession>
<proteinExistence type="inferred from homology"/>
<organism evidence="7 9">
    <name type="scientific">Encephalitozoon hellem</name>
    <name type="common">Microsporidian parasite</name>
    <dbReference type="NCBI Taxonomy" id="27973"/>
    <lineage>
        <taxon>Eukaryota</taxon>
        <taxon>Fungi</taxon>
        <taxon>Fungi incertae sedis</taxon>
        <taxon>Microsporidia</taxon>
        <taxon>Unikaryonidae</taxon>
        <taxon>Encephalitozoon</taxon>
    </lineage>
</organism>
<dbReference type="PANTHER" id="PTHR10286">
    <property type="entry name" value="INORGANIC PYROPHOSPHATASE"/>
    <property type="match status" value="1"/>
</dbReference>
<evidence type="ECO:0000256" key="2">
    <source>
        <dbReference type="ARBA" id="ARBA00006220"/>
    </source>
</evidence>
<dbReference type="EMBL" id="CP119071">
    <property type="protein sequence ID" value="WEL39602.1"/>
    <property type="molecule type" value="Genomic_DNA"/>
</dbReference>
<evidence type="ECO:0000256" key="3">
    <source>
        <dbReference type="ARBA" id="ARBA00012146"/>
    </source>
</evidence>
<dbReference type="OrthoDB" id="1608002at2759"/>
<dbReference type="GO" id="GO:0000287">
    <property type="term" value="F:magnesium ion binding"/>
    <property type="evidence" value="ECO:0007669"/>
    <property type="project" value="InterPro"/>
</dbReference>
<sequence length="277" mass="31773">MVSYSTIRVGKKYSPSFKVYVAQNGKIVSPFHDIPLYMSENKDVVSVVNEIPRFENGKFEINKEERFNPIKQDSKNGWPRFVKNVFPMKGYLWNYGALPQTWENPHEVDKHVGAKGDNDPLDVIEIGTKRKDIGEVYQAKVLGSIALVDEDECDWKIVVIDVNDEKAKEINDIEDVRKVYGGLLEQTITWFENYKVPDGKPKNSFALDGKYMNKEFTVNIIKSAYENWCGMVNSKGNDSICKENSTLIDKIDPPAISHEELSDEEAPEYINQFEFIK</sequence>
<evidence type="ECO:0000256" key="1">
    <source>
        <dbReference type="ARBA" id="ARBA00001946"/>
    </source>
</evidence>
<protein>
    <recommendedName>
        <fullName evidence="3">inorganic diphosphatase</fullName>
        <ecNumber evidence="3">3.6.1.1</ecNumber>
    </recommendedName>
</protein>
<dbReference type="Pfam" id="PF00719">
    <property type="entry name" value="Pyrophosphatase"/>
    <property type="match status" value="1"/>
</dbReference>
<evidence type="ECO:0000313" key="8">
    <source>
        <dbReference type="EMBL" id="WEL39602.1"/>
    </source>
</evidence>
<dbReference type="Proteomes" id="UP001217963">
    <property type="component" value="Chromosome X"/>
</dbReference>
<keyword evidence="6" id="KW-0460">Magnesium</keyword>
<dbReference type="EC" id="3.6.1.1" evidence="3"/>
<keyword evidence="5" id="KW-0378">Hydrolase</keyword>
<dbReference type="EMBL" id="CP075156">
    <property type="protein sequence ID" value="UTX44113.1"/>
    <property type="molecule type" value="Genomic_DNA"/>
</dbReference>
<dbReference type="AlphaFoldDB" id="A0A9Q9CC16"/>
<comment type="cofactor">
    <cofactor evidence="1">
        <name>Mg(2+)</name>
        <dbReference type="ChEBI" id="CHEBI:18420"/>
    </cofactor>
</comment>
<evidence type="ECO:0000256" key="5">
    <source>
        <dbReference type="ARBA" id="ARBA00022801"/>
    </source>
</evidence>
<reference evidence="8 10" key="2">
    <citation type="submission" date="2023-02" db="EMBL/GenBank/DDBJ databases">
        <title>Encephalitozoon hellem ATCC 50451 complete genome.</title>
        <authorList>
            <person name="Mascarenhas dos Santos A.C."/>
            <person name="Julian A.T."/>
            <person name="Pombert J.-F."/>
        </authorList>
    </citation>
    <scope>NUCLEOTIDE SEQUENCE [LARGE SCALE GENOMIC DNA]</scope>
    <source>
        <strain evidence="8 10">ATCC 50451</strain>
    </source>
</reference>
<dbReference type="GO" id="GO:0005737">
    <property type="term" value="C:cytoplasm"/>
    <property type="evidence" value="ECO:0007669"/>
    <property type="project" value="InterPro"/>
</dbReference>
<keyword evidence="4" id="KW-0479">Metal-binding</keyword>
<name>A0A9Q9CC16_ENCHE</name>
<dbReference type="InterPro" id="IPR008162">
    <property type="entry name" value="Pyrophosphatase"/>
</dbReference>
<reference evidence="7" key="1">
    <citation type="submission" date="2021-05" db="EMBL/GenBank/DDBJ databases">
        <title>Encephalitozoon hellem ATCC 50604 Complete Genome.</title>
        <authorList>
            <person name="Mascarenhas dos Santos A.C."/>
            <person name="Julian A.T."/>
            <person name="Pombert J.-F."/>
        </authorList>
    </citation>
    <scope>NUCLEOTIDE SEQUENCE</scope>
    <source>
        <strain evidence="7">ATCC 50604</strain>
    </source>
</reference>
<dbReference type="CDD" id="cd00412">
    <property type="entry name" value="pyrophosphatase"/>
    <property type="match status" value="1"/>
</dbReference>
<evidence type="ECO:0000313" key="7">
    <source>
        <dbReference type="EMBL" id="UTX44113.1"/>
    </source>
</evidence>
<keyword evidence="10" id="KW-1185">Reference proteome</keyword>
<dbReference type="GO" id="GO:0004427">
    <property type="term" value="F:inorganic diphosphate phosphatase activity"/>
    <property type="evidence" value="ECO:0007669"/>
    <property type="project" value="UniProtKB-EC"/>
</dbReference>
<evidence type="ECO:0000256" key="4">
    <source>
        <dbReference type="ARBA" id="ARBA00022723"/>
    </source>
</evidence>
<comment type="similarity">
    <text evidence="2">Belongs to the PPase family.</text>
</comment>
<gene>
    <name evidence="7" type="ORF">GPU96_10g19020</name>
    <name evidence="8" type="ORF">PFJ87_10g00490</name>
</gene>
<dbReference type="InterPro" id="IPR036649">
    <property type="entry name" value="Pyrophosphatase_sf"/>
</dbReference>
<evidence type="ECO:0000256" key="6">
    <source>
        <dbReference type="ARBA" id="ARBA00022842"/>
    </source>
</evidence>